<reference evidence="2 3" key="1">
    <citation type="submission" date="2024-01" db="EMBL/GenBank/DDBJ databases">
        <title>The genomes of 5 underutilized Papilionoideae crops provide insights into root nodulation and disease resistanc.</title>
        <authorList>
            <person name="Jiang F."/>
        </authorList>
    </citation>
    <scope>NUCLEOTIDE SEQUENCE [LARGE SCALE GENOMIC DNA]</scope>
    <source>
        <strain evidence="2">LVBAO_FW01</strain>
        <tissue evidence="2">Leaves</tissue>
    </source>
</reference>
<name>A0AAN9KWQ7_CANGL</name>
<dbReference type="AlphaFoldDB" id="A0AAN9KWQ7"/>
<keyword evidence="1" id="KW-0812">Transmembrane</keyword>
<dbReference type="Proteomes" id="UP001367508">
    <property type="component" value="Unassembled WGS sequence"/>
</dbReference>
<proteinExistence type="predicted"/>
<dbReference type="EMBL" id="JAYMYQ010000006">
    <property type="protein sequence ID" value="KAK7325300.1"/>
    <property type="molecule type" value="Genomic_DNA"/>
</dbReference>
<evidence type="ECO:0000313" key="3">
    <source>
        <dbReference type="Proteomes" id="UP001367508"/>
    </source>
</evidence>
<keyword evidence="1" id="KW-0472">Membrane</keyword>
<comment type="caution">
    <text evidence="2">The sequence shown here is derived from an EMBL/GenBank/DDBJ whole genome shotgun (WGS) entry which is preliminary data.</text>
</comment>
<evidence type="ECO:0000256" key="1">
    <source>
        <dbReference type="SAM" id="Phobius"/>
    </source>
</evidence>
<feature type="transmembrane region" description="Helical" evidence="1">
    <location>
        <begin position="80"/>
        <end position="104"/>
    </location>
</feature>
<keyword evidence="3" id="KW-1185">Reference proteome</keyword>
<keyword evidence="1" id="KW-1133">Transmembrane helix</keyword>
<protein>
    <submittedName>
        <fullName evidence="2">Uncharacterized protein</fullName>
    </submittedName>
</protein>
<organism evidence="2 3">
    <name type="scientific">Canavalia gladiata</name>
    <name type="common">Sword bean</name>
    <name type="synonym">Dolichos gladiatus</name>
    <dbReference type="NCBI Taxonomy" id="3824"/>
    <lineage>
        <taxon>Eukaryota</taxon>
        <taxon>Viridiplantae</taxon>
        <taxon>Streptophyta</taxon>
        <taxon>Embryophyta</taxon>
        <taxon>Tracheophyta</taxon>
        <taxon>Spermatophyta</taxon>
        <taxon>Magnoliopsida</taxon>
        <taxon>eudicotyledons</taxon>
        <taxon>Gunneridae</taxon>
        <taxon>Pentapetalae</taxon>
        <taxon>rosids</taxon>
        <taxon>fabids</taxon>
        <taxon>Fabales</taxon>
        <taxon>Fabaceae</taxon>
        <taxon>Papilionoideae</taxon>
        <taxon>50 kb inversion clade</taxon>
        <taxon>NPAAA clade</taxon>
        <taxon>indigoferoid/millettioid clade</taxon>
        <taxon>Phaseoleae</taxon>
        <taxon>Canavalia</taxon>
    </lineage>
</organism>
<gene>
    <name evidence="2" type="ORF">VNO77_29460</name>
</gene>
<accession>A0AAN9KWQ7</accession>
<evidence type="ECO:0000313" key="2">
    <source>
        <dbReference type="EMBL" id="KAK7325300.1"/>
    </source>
</evidence>
<sequence>MQRKEGNEYLGFEASIEWHVDIDGRKKSRWNSGKMKVKIVGPGSPVMPSHCYQSSAMIENAPQMFKAPFTLGWGPGLPRALAALPTWSVVIMEAIMLVSFAVLVERHRIVVLNTFLPTFGKSVKILQLGALGIPTSLVHEIGDNKRENVR</sequence>